<dbReference type="Pfam" id="PF07120">
    <property type="entry name" value="DUF1376"/>
    <property type="match status" value="1"/>
</dbReference>
<feature type="compositionally biased region" description="Low complexity" evidence="1">
    <location>
        <begin position="134"/>
        <end position="143"/>
    </location>
</feature>
<dbReference type="Proteomes" id="UP001055117">
    <property type="component" value="Unassembled WGS sequence"/>
</dbReference>
<evidence type="ECO:0000313" key="3">
    <source>
        <dbReference type="Proteomes" id="UP001055117"/>
    </source>
</evidence>
<feature type="compositionally biased region" description="Basic and acidic residues" evidence="1">
    <location>
        <begin position="111"/>
        <end position="133"/>
    </location>
</feature>
<evidence type="ECO:0008006" key="4">
    <source>
        <dbReference type="Google" id="ProtNLM"/>
    </source>
</evidence>
<feature type="compositionally biased region" description="Basic and acidic residues" evidence="1">
    <location>
        <begin position="90"/>
        <end position="100"/>
    </location>
</feature>
<name>A0ABQ4QHU8_9HYPH</name>
<organism evidence="2 3">
    <name type="scientific">Methylobacterium cerastii</name>
    <dbReference type="NCBI Taxonomy" id="932741"/>
    <lineage>
        <taxon>Bacteria</taxon>
        <taxon>Pseudomonadati</taxon>
        <taxon>Pseudomonadota</taxon>
        <taxon>Alphaproteobacteria</taxon>
        <taxon>Hyphomicrobiales</taxon>
        <taxon>Methylobacteriaceae</taxon>
        <taxon>Methylobacterium</taxon>
    </lineage>
</organism>
<reference evidence="2 3" key="1">
    <citation type="journal article" date="2021" name="Front. Microbiol.">
        <title>Comprehensive Comparative Genomics and Phenotyping of Methylobacterium Species.</title>
        <authorList>
            <person name="Alessa O."/>
            <person name="Ogura Y."/>
            <person name="Fujitani Y."/>
            <person name="Takami H."/>
            <person name="Hayashi T."/>
            <person name="Sahin N."/>
            <person name="Tani A."/>
        </authorList>
    </citation>
    <scope>NUCLEOTIDE SEQUENCE [LARGE SCALE GENOMIC DNA]</scope>
    <source>
        <strain evidence="2 3">DSM 23679</strain>
    </source>
</reference>
<evidence type="ECO:0000256" key="1">
    <source>
        <dbReference type="SAM" id="MobiDB-lite"/>
    </source>
</evidence>
<dbReference type="InterPro" id="IPR010781">
    <property type="entry name" value="DUF1376"/>
</dbReference>
<keyword evidence="3" id="KW-1185">Reference proteome</keyword>
<proteinExistence type="predicted"/>
<sequence>MSSFPTMPVGVDRYLADTAHLTLEQQAVHFRLQIYAWRSPGCRLPDDDAKLARMLGITGKRWASLKPAVTALWTLSEGLWANEQVTREHEFVEGKIEKRRSAGKLGGRPKSLPDNDPGKAKGSENEKQTESKTKAATATATIPPKAPKGADPDGFAEFWQAYPKRDGDNPRKTAVRAYAKAVRDGAEPAAILRAVRAYAAELRTKGRIGSEFVAQATTWLNQGRFERFTQGPEAQEGGEGPDQRARLAKVPDSEWRNRLSVWKSRGGHWPYQHLTEPPDDPRTKVPDHVLAEFDIQHLTERPTLALMTRTG</sequence>
<evidence type="ECO:0000313" key="2">
    <source>
        <dbReference type="EMBL" id="GJD44828.1"/>
    </source>
</evidence>
<accession>A0ABQ4QHU8</accession>
<dbReference type="EMBL" id="BPQG01000038">
    <property type="protein sequence ID" value="GJD44828.1"/>
    <property type="molecule type" value="Genomic_DNA"/>
</dbReference>
<protein>
    <recommendedName>
        <fullName evidence="4">DUF1376 domain-containing protein</fullName>
    </recommendedName>
</protein>
<comment type="caution">
    <text evidence="2">The sequence shown here is derived from an EMBL/GenBank/DDBJ whole genome shotgun (WGS) entry which is preliminary data.</text>
</comment>
<gene>
    <name evidence="2" type="ORF">AFCDBAGC_2697</name>
</gene>
<feature type="region of interest" description="Disordered" evidence="1">
    <location>
        <begin position="90"/>
        <end position="153"/>
    </location>
</feature>